<evidence type="ECO:0000256" key="1">
    <source>
        <dbReference type="SAM" id="MobiDB-lite"/>
    </source>
</evidence>
<evidence type="ECO:0000313" key="3">
    <source>
        <dbReference type="EMBL" id="TFW17836.1"/>
    </source>
</evidence>
<dbReference type="InterPro" id="IPR011723">
    <property type="entry name" value="Znf/thioredoxin_put"/>
</dbReference>
<dbReference type="Pfam" id="PF13719">
    <property type="entry name" value="Zn_ribbon_5"/>
    <property type="match status" value="1"/>
</dbReference>
<accession>A0A4Y9SB49</accession>
<gene>
    <name evidence="3" type="ORF">E4L98_19685</name>
</gene>
<name>A0A4Y9SB49_9BURK</name>
<dbReference type="AlphaFoldDB" id="A0A4Y9SB49"/>
<organism evidence="3 4">
    <name type="scientific">Duganella callida</name>
    <dbReference type="NCBI Taxonomy" id="2561932"/>
    <lineage>
        <taxon>Bacteria</taxon>
        <taxon>Pseudomonadati</taxon>
        <taxon>Pseudomonadota</taxon>
        <taxon>Betaproteobacteria</taxon>
        <taxon>Burkholderiales</taxon>
        <taxon>Oxalobacteraceae</taxon>
        <taxon>Telluria group</taxon>
        <taxon>Duganella</taxon>
    </lineage>
</organism>
<sequence>MALATKCPHCNTVFRVAHDQLKLRGGIVRCGACNEVFDGNAALLEPPAPPPVTSPLPEPTPFDQKMAALDTRAAATLSAPEAEPALDLDSPPVLPAQAETDTSPPSELSMDARPRGNDDESAAPFPLPAAPAIPPVDTEALFDLDLDMDTEPELESTIEHEPSAEHALEALNVDSMSDEELEAALEAELAAMEQTMADVQHDADGQPLADDPFAAFSDGRREPTWDEPPLDEPQAGAGPRLDAAFAAAADAVFSAEDETAAASPHAGIDADLASFAAGDIDH</sequence>
<feature type="non-terminal residue" evidence="3">
    <location>
        <position position="282"/>
    </location>
</feature>
<comment type="caution">
    <text evidence="3">The sequence shown here is derived from an EMBL/GenBank/DDBJ whole genome shotgun (WGS) entry which is preliminary data.</text>
</comment>
<dbReference type="Proteomes" id="UP000297729">
    <property type="component" value="Unassembled WGS sequence"/>
</dbReference>
<dbReference type="NCBIfam" id="TIGR02098">
    <property type="entry name" value="MJ0042_CXXC"/>
    <property type="match status" value="1"/>
</dbReference>
<reference evidence="3 4" key="1">
    <citation type="submission" date="2019-03" db="EMBL/GenBank/DDBJ databases">
        <title>Draft Genome Sequence of Duganella callidus sp. nov., a Novel Duganella Species Isolated from Cultivated Soil.</title>
        <authorList>
            <person name="Raths R."/>
            <person name="Peta V."/>
            <person name="Bucking H."/>
        </authorList>
    </citation>
    <scope>NUCLEOTIDE SEQUENCE [LARGE SCALE GENOMIC DNA]</scope>
    <source>
        <strain evidence="3 4">DN04</strain>
    </source>
</reference>
<feature type="region of interest" description="Disordered" evidence="1">
    <location>
        <begin position="75"/>
        <end position="134"/>
    </location>
</feature>
<proteinExistence type="predicted"/>
<keyword evidence="4" id="KW-1185">Reference proteome</keyword>
<feature type="domain" description="Zinc finger/thioredoxin putative" evidence="2">
    <location>
        <begin position="3"/>
        <end position="38"/>
    </location>
</feature>
<evidence type="ECO:0000313" key="4">
    <source>
        <dbReference type="Proteomes" id="UP000297729"/>
    </source>
</evidence>
<feature type="region of interest" description="Disordered" evidence="1">
    <location>
        <begin position="200"/>
        <end position="243"/>
    </location>
</feature>
<protein>
    <recommendedName>
        <fullName evidence="2">Zinc finger/thioredoxin putative domain-containing protein</fullName>
    </recommendedName>
</protein>
<evidence type="ECO:0000259" key="2">
    <source>
        <dbReference type="Pfam" id="PF13719"/>
    </source>
</evidence>
<dbReference type="EMBL" id="SPVG01000195">
    <property type="protein sequence ID" value="TFW17836.1"/>
    <property type="molecule type" value="Genomic_DNA"/>
</dbReference>
<feature type="compositionally biased region" description="Pro residues" evidence="1">
    <location>
        <begin position="125"/>
        <end position="134"/>
    </location>
</feature>
<dbReference type="RefSeq" id="WP_205746783.1">
    <property type="nucleotide sequence ID" value="NZ_SPVG01000195.1"/>
</dbReference>